<keyword evidence="2" id="KW-1185">Reference proteome</keyword>
<gene>
    <name evidence="1" type="ORF">G3I59_29795</name>
</gene>
<comment type="caution">
    <text evidence="1">The sequence shown here is derived from an EMBL/GenBank/DDBJ whole genome shotgun (WGS) entry which is preliminary data.</text>
</comment>
<sequence length="217" mass="26080">MGVQHRWIDETLSSTRFRPYLRKMDGDCATAIDLYWWNVEVSAAFYPALHCLELALRNALHRQLVERFGRPGWWDVAPLEDRHYALVGKAADKVRQQLRQRRPVTPDDLVAELSFGFWVWLVGKEYHRSLWEPWLHRAFPHRRQPRSALYRDLDEVRRFRNRIMHYEPIHHRHLEADHATILRLIGCLCPEVLVQLRRRDQVETILARRPERGGERR</sequence>
<dbReference type="EMBL" id="JAAGNC010000149">
    <property type="protein sequence ID" value="NEC59661.1"/>
    <property type="molecule type" value="Genomic_DNA"/>
</dbReference>
<proteinExistence type="predicted"/>
<organism evidence="1 2">
    <name type="scientific">Amycolatopsis rubida</name>
    <dbReference type="NCBI Taxonomy" id="112413"/>
    <lineage>
        <taxon>Bacteria</taxon>
        <taxon>Bacillati</taxon>
        <taxon>Actinomycetota</taxon>
        <taxon>Actinomycetes</taxon>
        <taxon>Pseudonocardiales</taxon>
        <taxon>Pseudonocardiaceae</taxon>
        <taxon>Amycolatopsis</taxon>
    </lineage>
</organism>
<evidence type="ECO:0000313" key="1">
    <source>
        <dbReference type="EMBL" id="NEC59661.1"/>
    </source>
</evidence>
<accession>A0ABX0BVU2</accession>
<evidence type="ECO:0000313" key="2">
    <source>
        <dbReference type="Proteomes" id="UP000470404"/>
    </source>
</evidence>
<protein>
    <recommendedName>
        <fullName evidence="3">Abi-like protein</fullName>
    </recommendedName>
</protein>
<dbReference type="Proteomes" id="UP000470404">
    <property type="component" value="Unassembled WGS sequence"/>
</dbReference>
<name>A0ABX0BVU2_9PSEU</name>
<evidence type="ECO:0008006" key="3">
    <source>
        <dbReference type="Google" id="ProtNLM"/>
    </source>
</evidence>
<reference evidence="1 2" key="1">
    <citation type="submission" date="2020-01" db="EMBL/GenBank/DDBJ databases">
        <title>Insect and environment-associated Actinomycetes.</title>
        <authorList>
            <person name="Currrie C."/>
            <person name="Chevrette M."/>
            <person name="Carlson C."/>
            <person name="Stubbendieck R."/>
            <person name="Wendt-Pienkowski E."/>
        </authorList>
    </citation>
    <scope>NUCLEOTIDE SEQUENCE [LARGE SCALE GENOMIC DNA]</scope>
    <source>
        <strain evidence="1 2">SID8386</strain>
    </source>
</reference>